<dbReference type="EMBL" id="GADI01000928">
    <property type="protein sequence ID" value="JAA72880.1"/>
    <property type="molecule type" value="mRNA"/>
</dbReference>
<protein>
    <submittedName>
        <fullName evidence="1">Uncharacterized protein</fullName>
    </submittedName>
</protein>
<name>A0A0K8RP68_IXORI</name>
<dbReference type="AlphaFoldDB" id="A0A0K8RP68"/>
<sequence>GVNRGLPPEELVNIHSSGAPVSLANHLQPCPGTYNPESSLYHTKILSQSDYKFCYSHKIHWVVNNDHKTHINYLWMRSILDDLVTPMEVTRQANSRWHRTREQNNMRKQIGFLELLDVCFMTPKVHGDELTTCIT</sequence>
<evidence type="ECO:0000313" key="1">
    <source>
        <dbReference type="EMBL" id="JAA72880.1"/>
    </source>
</evidence>
<organism evidence="1">
    <name type="scientific">Ixodes ricinus</name>
    <name type="common">Common tick</name>
    <name type="synonym">Acarus ricinus</name>
    <dbReference type="NCBI Taxonomy" id="34613"/>
    <lineage>
        <taxon>Eukaryota</taxon>
        <taxon>Metazoa</taxon>
        <taxon>Ecdysozoa</taxon>
        <taxon>Arthropoda</taxon>
        <taxon>Chelicerata</taxon>
        <taxon>Arachnida</taxon>
        <taxon>Acari</taxon>
        <taxon>Parasitiformes</taxon>
        <taxon>Ixodida</taxon>
        <taxon>Ixodoidea</taxon>
        <taxon>Ixodidae</taxon>
        <taxon>Ixodinae</taxon>
        <taxon>Ixodes</taxon>
    </lineage>
</organism>
<accession>A0A0K8RP68</accession>
<proteinExistence type="evidence at transcript level"/>
<feature type="non-terminal residue" evidence="1">
    <location>
        <position position="1"/>
    </location>
</feature>
<reference evidence="1" key="1">
    <citation type="submission" date="2012-12" db="EMBL/GenBank/DDBJ databases">
        <title>Identification and characterization of a phenylalanine ammonia-lyase gene family in Isatis indigotica Fort.</title>
        <authorList>
            <person name="Liu Q."/>
            <person name="Chen J."/>
            <person name="Zhou X."/>
            <person name="Di P."/>
            <person name="Xiao Y."/>
            <person name="Xuan H."/>
            <person name="Zhang L."/>
            <person name="Chen W."/>
        </authorList>
    </citation>
    <scope>NUCLEOTIDE SEQUENCE</scope>
    <source>
        <tissue evidence="1">Salivary gland</tissue>
    </source>
</reference>